<dbReference type="AlphaFoldDB" id="A0A0A9F1U0"/>
<reference evidence="1" key="1">
    <citation type="submission" date="2014-09" db="EMBL/GenBank/DDBJ databases">
        <authorList>
            <person name="Magalhaes I.L.F."/>
            <person name="Oliveira U."/>
            <person name="Santos F.R."/>
            <person name="Vidigal T.H.D.A."/>
            <person name="Brescovit A.D."/>
            <person name="Santos A.J."/>
        </authorList>
    </citation>
    <scope>NUCLEOTIDE SEQUENCE</scope>
    <source>
        <tissue evidence="1">Shoot tissue taken approximately 20 cm above the soil surface</tissue>
    </source>
</reference>
<protein>
    <submittedName>
        <fullName evidence="1">Uncharacterized protein</fullName>
    </submittedName>
</protein>
<accession>A0A0A9F1U0</accession>
<reference evidence="1" key="2">
    <citation type="journal article" date="2015" name="Data Brief">
        <title>Shoot transcriptome of the giant reed, Arundo donax.</title>
        <authorList>
            <person name="Barrero R.A."/>
            <person name="Guerrero F.D."/>
            <person name="Moolhuijzen P."/>
            <person name="Goolsby J.A."/>
            <person name="Tidwell J."/>
            <person name="Bellgard S.E."/>
            <person name="Bellgard M.I."/>
        </authorList>
    </citation>
    <scope>NUCLEOTIDE SEQUENCE</scope>
    <source>
        <tissue evidence="1">Shoot tissue taken approximately 20 cm above the soil surface</tissue>
    </source>
</reference>
<name>A0A0A9F1U0_ARUDO</name>
<organism evidence="1">
    <name type="scientific">Arundo donax</name>
    <name type="common">Giant reed</name>
    <name type="synonym">Donax arundinaceus</name>
    <dbReference type="NCBI Taxonomy" id="35708"/>
    <lineage>
        <taxon>Eukaryota</taxon>
        <taxon>Viridiplantae</taxon>
        <taxon>Streptophyta</taxon>
        <taxon>Embryophyta</taxon>
        <taxon>Tracheophyta</taxon>
        <taxon>Spermatophyta</taxon>
        <taxon>Magnoliopsida</taxon>
        <taxon>Liliopsida</taxon>
        <taxon>Poales</taxon>
        <taxon>Poaceae</taxon>
        <taxon>PACMAD clade</taxon>
        <taxon>Arundinoideae</taxon>
        <taxon>Arundineae</taxon>
        <taxon>Arundo</taxon>
    </lineage>
</organism>
<evidence type="ECO:0000313" key="1">
    <source>
        <dbReference type="EMBL" id="JAE02263.1"/>
    </source>
</evidence>
<sequence>MIISYRMEFQDVISAQHLRDSVQLSLTEKVDSQVYCTALIN</sequence>
<proteinExistence type="predicted"/>
<dbReference type="EMBL" id="GBRH01195633">
    <property type="protein sequence ID" value="JAE02263.1"/>
    <property type="molecule type" value="Transcribed_RNA"/>
</dbReference>